<evidence type="ECO:0000313" key="14">
    <source>
        <dbReference type="EMBL" id="ANF17325.1"/>
    </source>
</evidence>
<dbReference type="Gene3D" id="3.40.50.300">
    <property type="entry name" value="P-loop containing nucleotide triphosphate hydrolases"/>
    <property type="match status" value="1"/>
</dbReference>
<evidence type="ECO:0000256" key="12">
    <source>
        <dbReference type="RuleBase" id="RU003784"/>
    </source>
</evidence>
<dbReference type="Pfam" id="PF01715">
    <property type="entry name" value="IPPT"/>
    <property type="match status" value="1"/>
</dbReference>
<keyword evidence="15" id="KW-1185">Reference proteome</keyword>
<feature type="binding site" evidence="10">
    <location>
        <begin position="2"/>
        <end position="9"/>
    </location>
    <ligand>
        <name>ATP</name>
        <dbReference type="ChEBI" id="CHEBI:30616"/>
    </ligand>
</feature>
<comment type="subunit">
    <text evidence="10">Monomer.</text>
</comment>
<feature type="site" description="Interaction with substrate tRNA" evidence="10">
    <location>
        <position position="93"/>
    </location>
</feature>
<dbReference type="InterPro" id="IPR027417">
    <property type="entry name" value="P-loop_NTPase"/>
</dbReference>
<dbReference type="EC" id="2.5.1.75" evidence="10"/>
<evidence type="ECO:0000256" key="7">
    <source>
        <dbReference type="ARBA" id="ARBA00022840"/>
    </source>
</evidence>
<dbReference type="Proteomes" id="UP000077654">
    <property type="component" value="Chromosome"/>
</dbReference>
<dbReference type="GO" id="GO:0006400">
    <property type="term" value="P:tRNA modification"/>
    <property type="evidence" value="ECO:0007669"/>
    <property type="project" value="TreeGrafter"/>
</dbReference>
<organism evidence="14 15">
    <name type="scientific">Buchnera aphidicola subsp. Schlechtendalia chinensis</name>
    <dbReference type="NCBI Taxonomy" id="118110"/>
    <lineage>
        <taxon>Bacteria</taxon>
        <taxon>Pseudomonadati</taxon>
        <taxon>Pseudomonadota</taxon>
        <taxon>Gammaproteobacteria</taxon>
        <taxon>Enterobacterales</taxon>
        <taxon>Erwiniaceae</taxon>
        <taxon>Buchnera</taxon>
    </lineage>
</organism>
<proteinExistence type="inferred from homology"/>
<dbReference type="Gene3D" id="1.10.20.140">
    <property type="match status" value="1"/>
</dbReference>
<evidence type="ECO:0000256" key="9">
    <source>
        <dbReference type="ARBA" id="ARBA00049563"/>
    </source>
</evidence>
<dbReference type="PATRIC" id="fig|118110.3.peg.521"/>
<evidence type="ECO:0000256" key="3">
    <source>
        <dbReference type="ARBA" id="ARBA00005842"/>
    </source>
</evidence>
<reference evidence="14 15" key="1">
    <citation type="submission" date="2015-04" db="EMBL/GenBank/DDBJ databases">
        <title>Buchnera aphidicola assembly.</title>
        <authorList>
            <person name="Zhang Y."/>
        </authorList>
    </citation>
    <scope>NUCLEOTIDE SEQUENCE [LARGE SCALE GENOMIC DNA]</scope>
    <source>
        <strain evidence="14 15">SC</strain>
    </source>
</reference>
<comment type="catalytic activity">
    <reaction evidence="9 10 11">
        <text>adenosine(37) in tRNA + dimethylallyl diphosphate = N(6)-dimethylallyladenosine(37) in tRNA + diphosphate</text>
        <dbReference type="Rhea" id="RHEA:26482"/>
        <dbReference type="Rhea" id="RHEA-COMP:10162"/>
        <dbReference type="Rhea" id="RHEA-COMP:10375"/>
        <dbReference type="ChEBI" id="CHEBI:33019"/>
        <dbReference type="ChEBI" id="CHEBI:57623"/>
        <dbReference type="ChEBI" id="CHEBI:74411"/>
        <dbReference type="ChEBI" id="CHEBI:74415"/>
        <dbReference type="EC" id="2.5.1.75"/>
    </reaction>
</comment>
<dbReference type="InterPro" id="IPR039657">
    <property type="entry name" value="Dimethylallyltransferase"/>
</dbReference>
<dbReference type="SUPFAM" id="SSF52540">
    <property type="entry name" value="P-loop containing nucleoside triphosphate hydrolases"/>
    <property type="match status" value="2"/>
</dbReference>
<feature type="region of interest" description="Interaction with substrate tRNA" evidence="10">
    <location>
        <begin position="151"/>
        <end position="155"/>
    </location>
</feature>
<dbReference type="GO" id="GO:0052381">
    <property type="term" value="F:tRNA dimethylallyltransferase activity"/>
    <property type="evidence" value="ECO:0007669"/>
    <property type="project" value="UniProtKB-UniRule"/>
</dbReference>
<keyword evidence="4 10" id="KW-0808">Transferase</keyword>
<gene>
    <name evidence="10" type="primary">miaA</name>
    <name evidence="14" type="ORF">XW81_02630</name>
</gene>
<evidence type="ECO:0000256" key="11">
    <source>
        <dbReference type="RuleBase" id="RU003783"/>
    </source>
</evidence>
<evidence type="ECO:0000256" key="6">
    <source>
        <dbReference type="ARBA" id="ARBA00022741"/>
    </source>
</evidence>
<evidence type="ECO:0000256" key="2">
    <source>
        <dbReference type="ARBA" id="ARBA00003213"/>
    </source>
</evidence>
<dbReference type="EMBL" id="CP011299">
    <property type="protein sequence ID" value="ANF17325.1"/>
    <property type="molecule type" value="Genomic_DNA"/>
</dbReference>
<evidence type="ECO:0000256" key="1">
    <source>
        <dbReference type="ARBA" id="ARBA00001946"/>
    </source>
</evidence>
<name>A0A172WEI2_BUCSC</name>
<evidence type="ECO:0000256" key="13">
    <source>
        <dbReference type="RuleBase" id="RU003785"/>
    </source>
</evidence>
<dbReference type="PANTHER" id="PTHR11088:SF60">
    <property type="entry name" value="TRNA DIMETHYLALLYLTRANSFERASE"/>
    <property type="match status" value="1"/>
</dbReference>
<comment type="similarity">
    <text evidence="3 10 13">Belongs to the IPP transferase family.</text>
</comment>
<accession>A0A172WEI2</accession>
<dbReference type="NCBIfam" id="TIGR00174">
    <property type="entry name" value="miaA"/>
    <property type="match status" value="1"/>
</dbReference>
<evidence type="ECO:0000256" key="8">
    <source>
        <dbReference type="ARBA" id="ARBA00022842"/>
    </source>
</evidence>
<comment type="caution">
    <text evidence="10">Lacks conserved residue(s) required for the propagation of feature annotation.</text>
</comment>
<dbReference type="GO" id="GO:0005524">
    <property type="term" value="F:ATP binding"/>
    <property type="evidence" value="ECO:0007669"/>
    <property type="project" value="UniProtKB-UniRule"/>
</dbReference>
<keyword evidence="7 10" id="KW-0067">ATP-binding</keyword>
<evidence type="ECO:0000256" key="4">
    <source>
        <dbReference type="ARBA" id="ARBA00022679"/>
    </source>
</evidence>
<comment type="cofactor">
    <cofactor evidence="1 10">
        <name>Mg(2+)</name>
        <dbReference type="ChEBI" id="CHEBI:18420"/>
    </cofactor>
</comment>
<dbReference type="PANTHER" id="PTHR11088">
    <property type="entry name" value="TRNA DIMETHYLALLYLTRANSFERASE"/>
    <property type="match status" value="1"/>
</dbReference>
<feature type="region of interest" description="Interaction with substrate tRNA" evidence="10">
    <location>
        <begin position="232"/>
        <end position="237"/>
    </location>
</feature>
<feature type="site" description="Interaction with substrate tRNA" evidence="10">
    <location>
        <position position="115"/>
    </location>
</feature>
<feature type="region of interest" description="Interaction with substrate tRNA" evidence="10">
    <location>
        <begin position="27"/>
        <end position="30"/>
    </location>
</feature>
<dbReference type="AlphaFoldDB" id="A0A172WEI2"/>
<protein>
    <recommendedName>
        <fullName evidence="10">tRNA dimethylallyltransferase</fullName>
        <ecNumber evidence="10">2.5.1.75</ecNumber>
    </recommendedName>
    <alternativeName>
        <fullName evidence="10">Dimethylallyl diphosphate:tRNA dimethylallyltransferase</fullName>
        <shortName evidence="10">DMAPP:tRNA dimethylallyltransferase</shortName>
        <shortName evidence="10">DMATase</shortName>
    </alternativeName>
    <alternativeName>
        <fullName evidence="10">Isopentenyl-diphosphate:tRNA isopentenyltransferase</fullName>
        <shortName evidence="10">IPP transferase</shortName>
        <shortName evidence="10">IPPT</shortName>
        <shortName evidence="10">IPTase</shortName>
    </alternativeName>
</protein>
<feature type="binding site" evidence="10">
    <location>
        <begin position="4"/>
        <end position="9"/>
    </location>
    <ligand>
        <name>substrate</name>
    </ligand>
</feature>
<evidence type="ECO:0000256" key="10">
    <source>
        <dbReference type="HAMAP-Rule" id="MF_00185"/>
    </source>
</evidence>
<dbReference type="InterPro" id="IPR018022">
    <property type="entry name" value="IPT"/>
</dbReference>
<comment type="function">
    <text evidence="2 10 12">Catalyzes the transfer of a dimethylallyl group onto the adenine at position 37 in tRNAs that read codons beginning with uridine, leading to the formation of N6-(dimethylallyl)adenosine (i(6)A).</text>
</comment>
<keyword evidence="5 10" id="KW-0819">tRNA processing</keyword>
<evidence type="ECO:0000256" key="5">
    <source>
        <dbReference type="ARBA" id="ARBA00022694"/>
    </source>
</evidence>
<evidence type="ECO:0000313" key="15">
    <source>
        <dbReference type="Proteomes" id="UP000077654"/>
    </source>
</evidence>
<keyword evidence="8 10" id="KW-0460">Magnesium</keyword>
<dbReference type="RefSeq" id="WP_228860903.1">
    <property type="nucleotide sequence ID" value="NZ_CP011299.1"/>
</dbReference>
<sequence length="302" mass="35236">MGPTACGKSALAKKLKKLLPVELVSVDSALIYRDMNIGTAKPTSLELFHYPYYLINIKDPKDGYSASEFQKDVLKIIKRIIYAGKIPLLVGGTMFYFKTLLEGLPELPEPNFEFRSYLCSLAQRKHRNFLHNMLKIVDFESSKRIHSNDLQRILRILEIFYMSGKTLTELTKFKKYKFPYKTLQFSIIPKSRNWLVEKILIRFEKMLLLGFQSEVENLLNRGDLNINLPSMRCVGYRQMWGYLTKVLSYDEMVQKSISATKKLAKNQLTWLNNWKNLNVLINNDNLDTLSYEIVKILEKLKL</sequence>
<dbReference type="HAMAP" id="MF_00185">
    <property type="entry name" value="IPP_trans"/>
    <property type="match status" value="1"/>
</dbReference>
<dbReference type="STRING" id="118110.XW81_02630"/>
<keyword evidence="6 10" id="KW-0547">Nucleotide-binding</keyword>